<evidence type="ECO:0000313" key="4">
    <source>
        <dbReference type="EMBL" id="OBB80700.1"/>
    </source>
</evidence>
<dbReference type="RefSeq" id="WP_064884171.1">
    <property type="nucleotide sequence ID" value="NZ_LZSX01000085.1"/>
</dbReference>
<evidence type="ECO:0000313" key="5">
    <source>
        <dbReference type="Proteomes" id="UP000091914"/>
    </source>
</evidence>
<sequence>MTATAADAVAGGAPTEPDPFRQRLLDGLATSITERGYRASTVADVVRSARTSKRTFYDHFAGKEECFLELLAVDIEKLGAKITASVDPEADWHVQIRQAVEAYVGYIEARPAITLSWIRELPSLGAAARPVQRRGLQLLTSLLIDLSASPGFRRAELPPVTAPLAVILLGGLRELTALAVEDGKPVREIVEPAVDASVALLGPRH</sequence>
<proteinExistence type="predicted"/>
<evidence type="ECO:0000256" key="1">
    <source>
        <dbReference type="ARBA" id="ARBA00023125"/>
    </source>
</evidence>
<accession>A0A1A0VBR3</accession>
<keyword evidence="1 2" id="KW-0238">DNA-binding</keyword>
<dbReference type="EMBL" id="LZSX01000085">
    <property type="protein sequence ID" value="OBB80700.1"/>
    <property type="molecule type" value="Genomic_DNA"/>
</dbReference>
<evidence type="ECO:0000259" key="3">
    <source>
        <dbReference type="PROSITE" id="PS50977"/>
    </source>
</evidence>
<dbReference type="InterPro" id="IPR009057">
    <property type="entry name" value="Homeodomain-like_sf"/>
</dbReference>
<dbReference type="GO" id="GO:0000976">
    <property type="term" value="F:transcription cis-regulatory region binding"/>
    <property type="evidence" value="ECO:0007669"/>
    <property type="project" value="TreeGrafter"/>
</dbReference>
<comment type="caution">
    <text evidence="4">The sequence shown here is derived from an EMBL/GenBank/DDBJ whole genome shotgun (WGS) entry which is preliminary data.</text>
</comment>
<dbReference type="Proteomes" id="UP000091914">
    <property type="component" value="Unassembled WGS sequence"/>
</dbReference>
<reference evidence="4 5" key="1">
    <citation type="submission" date="2016-06" db="EMBL/GenBank/DDBJ databases">
        <authorList>
            <person name="Kjaerup R.B."/>
            <person name="Dalgaard T.S."/>
            <person name="Juul-Madsen H.R."/>
        </authorList>
    </citation>
    <scope>NUCLEOTIDE SEQUENCE [LARGE SCALE GENOMIC DNA]</scope>
    <source>
        <strain evidence="4 5">852002-51834_SCH5396731</strain>
    </source>
</reference>
<organism evidence="4 5">
    <name type="scientific">Mycobacterium colombiense</name>
    <dbReference type="NCBI Taxonomy" id="339268"/>
    <lineage>
        <taxon>Bacteria</taxon>
        <taxon>Bacillati</taxon>
        <taxon>Actinomycetota</taxon>
        <taxon>Actinomycetes</taxon>
        <taxon>Mycobacteriales</taxon>
        <taxon>Mycobacteriaceae</taxon>
        <taxon>Mycobacterium</taxon>
        <taxon>Mycobacterium avium complex (MAC)</taxon>
    </lineage>
</organism>
<dbReference type="PROSITE" id="PS50977">
    <property type="entry name" value="HTH_TETR_2"/>
    <property type="match status" value="1"/>
</dbReference>
<dbReference type="PANTHER" id="PTHR30055">
    <property type="entry name" value="HTH-TYPE TRANSCRIPTIONAL REGULATOR RUTR"/>
    <property type="match status" value="1"/>
</dbReference>
<dbReference type="SUPFAM" id="SSF46689">
    <property type="entry name" value="Homeodomain-like"/>
    <property type="match status" value="1"/>
</dbReference>
<gene>
    <name evidence="4" type="ORF">A5760_18715</name>
</gene>
<feature type="DNA-binding region" description="H-T-H motif" evidence="2">
    <location>
        <begin position="41"/>
        <end position="60"/>
    </location>
</feature>
<dbReference type="InterPro" id="IPR001647">
    <property type="entry name" value="HTH_TetR"/>
</dbReference>
<dbReference type="InterPro" id="IPR050109">
    <property type="entry name" value="HTH-type_TetR-like_transc_reg"/>
</dbReference>
<dbReference type="AlphaFoldDB" id="A0A1A0VBR3"/>
<name>A0A1A0VBR3_9MYCO</name>
<dbReference type="GO" id="GO:0003700">
    <property type="term" value="F:DNA-binding transcription factor activity"/>
    <property type="evidence" value="ECO:0007669"/>
    <property type="project" value="TreeGrafter"/>
</dbReference>
<evidence type="ECO:0000256" key="2">
    <source>
        <dbReference type="PROSITE-ProRule" id="PRU00335"/>
    </source>
</evidence>
<dbReference type="Pfam" id="PF00440">
    <property type="entry name" value="TetR_N"/>
    <property type="match status" value="1"/>
</dbReference>
<dbReference type="Gene3D" id="1.10.357.10">
    <property type="entry name" value="Tetracycline Repressor, domain 2"/>
    <property type="match status" value="1"/>
</dbReference>
<dbReference type="OrthoDB" id="5242485at2"/>
<feature type="domain" description="HTH tetR-type" evidence="3">
    <location>
        <begin position="18"/>
        <end position="78"/>
    </location>
</feature>
<dbReference type="PANTHER" id="PTHR30055:SF187">
    <property type="entry name" value="TRANSCRIPTIONAL REGULATORY PROTEIN"/>
    <property type="match status" value="1"/>
</dbReference>
<protein>
    <submittedName>
        <fullName evidence="4">TetR family transcriptional regulator</fullName>
    </submittedName>
</protein>